<dbReference type="EMBL" id="JBFSHR010000053">
    <property type="protein sequence ID" value="MEX6430430.1"/>
    <property type="molecule type" value="Genomic_DNA"/>
</dbReference>
<dbReference type="InterPro" id="IPR033756">
    <property type="entry name" value="YlxH/NBP35"/>
</dbReference>
<evidence type="ECO:0000256" key="3">
    <source>
        <dbReference type="ARBA" id="ARBA00022840"/>
    </source>
</evidence>
<keyword evidence="6" id="KW-0378">Hydrolase</keyword>
<dbReference type="RefSeq" id="WP_298382074.1">
    <property type="nucleotide sequence ID" value="NZ_JBFSHR010000053.1"/>
</dbReference>
<comment type="caution">
    <text evidence="8">The sequence shown here is derived from an EMBL/GenBank/DDBJ whole genome shotgun (WGS) entry which is preliminary data.</text>
</comment>
<dbReference type="Pfam" id="PF10609">
    <property type="entry name" value="ParA"/>
    <property type="match status" value="1"/>
</dbReference>
<dbReference type="CDD" id="cd02037">
    <property type="entry name" value="Mrp_NBP35"/>
    <property type="match status" value="1"/>
</dbReference>
<dbReference type="PANTHER" id="PTHR42961">
    <property type="entry name" value="IRON-SULFUR PROTEIN NUBPL"/>
    <property type="match status" value="1"/>
</dbReference>
<evidence type="ECO:0000256" key="2">
    <source>
        <dbReference type="ARBA" id="ARBA00022741"/>
    </source>
</evidence>
<evidence type="ECO:0000256" key="4">
    <source>
        <dbReference type="ARBA" id="ARBA00023004"/>
    </source>
</evidence>
<evidence type="ECO:0000256" key="6">
    <source>
        <dbReference type="HAMAP-Rule" id="MF_02040"/>
    </source>
</evidence>
<dbReference type="InterPro" id="IPR019591">
    <property type="entry name" value="Mrp/NBP35_ATP-bd"/>
</dbReference>
<keyword evidence="4 6" id="KW-0408">Iron</keyword>
<name>A0ABV3Y579_9ACTN</name>
<feature type="domain" description="MIP18 family-like" evidence="7">
    <location>
        <begin position="12"/>
        <end position="70"/>
    </location>
</feature>
<comment type="function">
    <text evidence="6">Binds and transfers iron-sulfur (Fe-S) clusters to target apoproteins. Can hydrolyze ATP.</text>
</comment>
<dbReference type="InterPro" id="IPR002744">
    <property type="entry name" value="MIP18-like"/>
</dbReference>
<evidence type="ECO:0000313" key="8">
    <source>
        <dbReference type="EMBL" id="MEX6430430.1"/>
    </source>
</evidence>
<sequence length="371" mass="39309">MPDTPEVHARLRAIVEALPDPELGLTLGELGMVDEITVTGQQITVRIALTTPGCPLKSQIKSSLANAIDGSELSGRALRVEFGELSSSQKERAMQLARRGVQLRAQTPPSLVGTQLLAFSSGKGGVGKSSIAAAVAHVIASRGHHVGLLDADIWGFSQAQLLATGEERLEAEGNVESFRIKPHRTPIGSGSLGVVSMGMMVTEAGSAIMWRGLMLSRALQHFIEDVDWGNPDFLLIDLPPGTGDIPMTLARLLPSTTVAIVTTPSSLASHVAERAASFALKANLSLLGVIENMSSIECPHGDRLTPFGSGGGDHIAKAYDIPLLANLPLTTSLEHQPELIELSSRILEELGRRDEGLLRCSARLWDAVAAP</sequence>
<dbReference type="PANTHER" id="PTHR42961:SF2">
    <property type="entry name" value="IRON-SULFUR PROTEIN NUBPL"/>
    <property type="match status" value="1"/>
</dbReference>
<dbReference type="SUPFAM" id="SSF52540">
    <property type="entry name" value="P-loop containing nucleoside triphosphate hydrolases"/>
    <property type="match status" value="1"/>
</dbReference>
<evidence type="ECO:0000313" key="9">
    <source>
        <dbReference type="Proteomes" id="UP001560267"/>
    </source>
</evidence>
<protein>
    <recommendedName>
        <fullName evidence="6">Iron-sulfur cluster carrier protein</fullName>
    </recommendedName>
</protein>
<dbReference type="InterPro" id="IPR034904">
    <property type="entry name" value="FSCA_dom_sf"/>
</dbReference>
<dbReference type="InterPro" id="IPR044304">
    <property type="entry name" value="NUBPL-like"/>
</dbReference>
<feature type="binding site" evidence="6">
    <location>
        <begin position="122"/>
        <end position="129"/>
    </location>
    <ligand>
        <name>ATP</name>
        <dbReference type="ChEBI" id="CHEBI:30616"/>
    </ligand>
</feature>
<dbReference type="HAMAP" id="MF_02040">
    <property type="entry name" value="Mrp_NBP35"/>
    <property type="match status" value="1"/>
</dbReference>
<comment type="subunit">
    <text evidence="6">Homodimer.</text>
</comment>
<keyword evidence="2 6" id="KW-0547">Nucleotide-binding</keyword>
<dbReference type="Gene3D" id="3.30.300.130">
    <property type="entry name" value="Fe-S cluster assembly (FSCA)"/>
    <property type="match status" value="1"/>
</dbReference>
<keyword evidence="5 6" id="KW-0411">Iron-sulfur</keyword>
<evidence type="ECO:0000256" key="1">
    <source>
        <dbReference type="ARBA" id="ARBA00022723"/>
    </source>
</evidence>
<keyword evidence="1 6" id="KW-0479">Metal-binding</keyword>
<dbReference type="Gene3D" id="3.40.50.300">
    <property type="entry name" value="P-loop containing nucleotide triphosphate hydrolases"/>
    <property type="match status" value="1"/>
</dbReference>
<organism evidence="8 9">
    <name type="scientific">Ferrimicrobium acidiphilum</name>
    <dbReference type="NCBI Taxonomy" id="121039"/>
    <lineage>
        <taxon>Bacteria</taxon>
        <taxon>Bacillati</taxon>
        <taxon>Actinomycetota</taxon>
        <taxon>Acidimicrobiia</taxon>
        <taxon>Acidimicrobiales</taxon>
        <taxon>Acidimicrobiaceae</taxon>
        <taxon>Ferrimicrobium</taxon>
    </lineage>
</organism>
<gene>
    <name evidence="8" type="ORF">AB6A68_11390</name>
</gene>
<evidence type="ECO:0000259" key="7">
    <source>
        <dbReference type="Pfam" id="PF01883"/>
    </source>
</evidence>
<dbReference type="InterPro" id="IPR027417">
    <property type="entry name" value="P-loop_NTPase"/>
</dbReference>
<keyword evidence="9" id="KW-1185">Reference proteome</keyword>
<dbReference type="SUPFAM" id="SSF117916">
    <property type="entry name" value="Fe-S cluster assembly (FSCA) domain-like"/>
    <property type="match status" value="1"/>
</dbReference>
<keyword evidence="3 6" id="KW-0067">ATP-binding</keyword>
<accession>A0ABV3Y579</accession>
<dbReference type="Proteomes" id="UP001560267">
    <property type="component" value="Unassembled WGS sequence"/>
</dbReference>
<reference evidence="8 9" key="1">
    <citation type="submission" date="2024-07" db="EMBL/GenBank/DDBJ databases">
        <title>Draft Genome Sequence of Ferrimicrobium acidiphilum Strain YE2023, Isolated from a Pulp of Bioleach Reactor.</title>
        <authorList>
            <person name="Elkina Y.A."/>
            <person name="Bulaeva A.G."/>
            <person name="Beletsky A.V."/>
            <person name="Mardanov A.V."/>
        </authorList>
    </citation>
    <scope>NUCLEOTIDE SEQUENCE [LARGE SCALE GENOMIC DNA]</scope>
    <source>
        <strain evidence="8 9">YE2023</strain>
    </source>
</reference>
<comment type="similarity">
    <text evidence="6">Belongs to the Mrp/NBP35 ATP-binding proteins family.</text>
</comment>
<evidence type="ECO:0000256" key="5">
    <source>
        <dbReference type="ARBA" id="ARBA00023014"/>
    </source>
</evidence>
<proteinExistence type="inferred from homology"/>
<dbReference type="Pfam" id="PF01883">
    <property type="entry name" value="FeS_assembly_P"/>
    <property type="match status" value="1"/>
</dbReference>